<dbReference type="CDD" id="cd00268">
    <property type="entry name" value="DEADc"/>
    <property type="match status" value="1"/>
</dbReference>
<dbReference type="PROSITE" id="PS51194">
    <property type="entry name" value="HELICASE_CTER"/>
    <property type="match status" value="1"/>
</dbReference>
<dbReference type="RefSeq" id="WP_124028774.1">
    <property type="nucleotide sequence ID" value="NZ_JBHRSN010000014.1"/>
</dbReference>
<evidence type="ECO:0000313" key="9">
    <source>
        <dbReference type="EMBL" id="RPJ65227.1"/>
    </source>
</evidence>
<dbReference type="InterPro" id="IPR027417">
    <property type="entry name" value="P-loop_NTPase"/>
</dbReference>
<dbReference type="AlphaFoldDB" id="A0A3N5XWK6"/>
<dbReference type="PROSITE" id="PS00039">
    <property type="entry name" value="DEAD_ATP_HELICASE"/>
    <property type="match status" value="1"/>
</dbReference>
<dbReference type="InterPro" id="IPR050079">
    <property type="entry name" value="DEAD_box_RNA_helicase"/>
</dbReference>
<evidence type="ECO:0000256" key="5">
    <source>
        <dbReference type="ARBA" id="ARBA00038437"/>
    </source>
</evidence>
<protein>
    <submittedName>
        <fullName evidence="9">DEAD/DEAH box helicase</fullName>
    </submittedName>
</protein>
<dbReference type="InterPro" id="IPR005580">
    <property type="entry name" value="DbpA/CsdA_RNA-bd_dom"/>
</dbReference>
<dbReference type="InterPro" id="IPR011545">
    <property type="entry name" value="DEAD/DEAH_box_helicase_dom"/>
</dbReference>
<dbReference type="Pfam" id="PF00270">
    <property type="entry name" value="DEAD"/>
    <property type="match status" value="1"/>
</dbReference>
<name>A0A3N5XWK6_9ALTE</name>
<dbReference type="InterPro" id="IPR044742">
    <property type="entry name" value="DEAD/DEAH_RhlB"/>
</dbReference>
<dbReference type="GO" id="GO:0003676">
    <property type="term" value="F:nucleic acid binding"/>
    <property type="evidence" value="ECO:0007669"/>
    <property type="project" value="InterPro"/>
</dbReference>
<dbReference type="SMART" id="SM00490">
    <property type="entry name" value="HELICc"/>
    <property type="match status" value="1"/>
</dbReference>
<dbReference type="PANTHER" id="PTHR47959:SF1">
    <property type="entry name" value="ATP-DEPENDENT RNA HELICASE DBPA"/>
    <property type="match status" value="1"/>
</dbReference>
<evidence type="ECO:0000259" key="8">
    <source>
        <dbReference type="PROSITE" id="PS51194"/>
    </source>
</evidence>
<dbReference type="PROSITE" id="PS51192">
    <property type="entry name" value="HELICASE_ATP_BIND_1"/>
    <property type="match status" value="1"/>
</dbReference>
<dbReference type="Pfam" id="PF00271">
    <property type="entry name" value="Helicase_C"/>
    <property type="match status" value="1"/>
</dbReference>
<proteinExistence type="inferred from homology"/>
<dbReference type="OrthoDB" id="9805696at2"/>
<dbReference type="CDD" id="cd18787">
    <property type="entry name" value="SF2_C_DEAD"/>
    <property type="match status" value="1"/>
</dbReference>
<dbReference type="Gene3D" id="3.30.70.330">
    <property type="match status" value="1"/>
</dbReference>
<dbReference type="Gene3D" id="3.40.50.300">
    <property type="entry name" value="P-loop containing nucleotide triphosphate hydrolases"/>
    <property type="match status" value="2"/>
</dbReference>
<comment type="caution">
    <text evidence="9">The sequence shown here is derived from an EMBL/GenBank/DDBJ whole genome shotgun (WGS) entry which is preliminary data.</text>
</comment>
<keyword evidence="10" id="KW-1185">Reference proteome</keyword>
<evidence type="ECO:0000256" key="2">
    <source>
        <dbReference type="ARBA" id="ARBA00022801"/>
    </source>
</evidence>
<keyword evidence="1 6" id="KW-0547">Nucleotide-binding</keyword>
<gene>
    <name evidence="9" type="ORF">DRW07_15065</name>
</gene>
<dbReference type="GO" id="GO:0005829">
    <property type="term" value="C:cytosol"/>
    <property type="evidence" value="ECO:0007669"/>
    <property type="project" value="TreeGrafter"/>
</dbReference>
<comment type="similarity">
    <text evidence="5 6">Belongs to the DEAD box helicase family.</text>
</comment>
<evidence type="ECO:0000313" key="10">
    <source>
        <dbReference type="Proteomes" id="UP000275281"/>
    </source>
</evidence>
<dbReference type="InterPro" id="IPR014001">
    <property type="entry name" value="Helicase_ATP-bd"/>
</dbReference>
<dbReference type="InterPro" id="IPR001650">
    <property type="entry name" value="Helicase_C-like"/>
</dbReference>
<dbReference type="GO" id="GO:0003724">
    <property type="term" value="F:RNA helicase activity"/>
    <property type="evidence" value="ECO:0007669"/>
    <property type="project" value="UniProtKB-ARBA"/>
</dbReference>
<organism evidence="9 10">
    <name type="scientific">Alteromonas sediminis</name>
    <dbReference type="NCBI Taxonomy" id="2259342"/>
    <lineage>
        <taxon>Bacteria</taxon>
        <taxon>Pseudomonadati</taxon>
        <taxon>Pseudomonadota</taxon>
        <taxon>Gammaproteobacteria</taxon>
        <taxon>Alteromonadales</taxon>
        <taxon>Alteromonadaceae</taxon>
        <taxon>Alteromonas/Salinimonas group</taxon>
        <taxon>Alteromonas</taxon>
    </lineage>
</organism>
<keyword evidence="4 6" id="KW-0067">ATP-binding</keyword>
<evidence type="ECO:0000256" key="3">
    <source>
        <dbReference type="ARBA" id="ARBA00022806"/>
    </source>
</evidence>
<dbReference type="Pfam" id="PF03880">
    <property type="entry name" value="DbpA"/>
    <property type="match status" value="1"/>
</dbReference>
<keyword evidence="3 6" id="KW-0347">Helicase</keyword>
<dbReference type="InterPro" id="IPR000629">
    <property type="entry name" value="RNA-helicase_DEAD-box_CS"/>
</dbReference>
<evidence type="ECO:0000256" key="1">
    <source>
        <dbReference type="ARBA" id="ARBA00022741"/>
    </source>
</evidence>
<evidence type="ECO:0000259" key="7">
    <source>
        <dbReference type="PROSITE" id="PS51192"/>
    </source>
</evidence>
<reference evidence="9 10" key="1">
    <citation type="submission" date="2018-11" db="EMBL/GenBank/DDBJ databases">
        <authorList>
            <person name="Ye M.-Q."/>
            <person name="Du Z.-J."/>
        </authorList>
    </citation>
    <scope>NUCLEOTIDE SEQUENCE [LARGE SCALE GENOMIC DNA]</scope>
    <source>
        <strain evidence="9 10">U0105</strain>
    </source>
</reference>
<dbReference type="SMART" id="SM00487">
    <property type="entry name" value="DEXDc"/>
    <property type="match status" value="1"/>
</dbReference>
<dbReference type="InterPro" id="IPR012677">
    <property type="entry name" value="Nucleotide-bd_a/b_plait_sf"/>
</dbReference>
<evidence type="ECO:0000256" key="6">
    <source>
        <dbReference type="RuleBase" id="RU000492"/>
    </source>
</evidence>
<dbReference type="GO" id="GO:0005524">
    <property type="term" value="F:ATP binding"/>
    <property type="evidence" value="ECO:0007669"/>
    <property type="project" value="UniProtKB-KW"/>
</dbReference>
<feature type="domain" description="Helicase C-terminal" evidence="8">
    <location>
        <begin position="218"/>
        <end position="370"/>
    </location>
</feature>
<dbReference type="EMBL" id="RPOK01000005">
    <property type="protein sequence ID" value="RPJ65227.1"/>
    <property type="molecule type" value="Genomic_DNA"/>
</dbReference>
<accession>A0A3N5XWK6</accession>
<dbReference type="SUPFAM" id="SSF52540">
    <property type="entry name" value="P-loop containing nucleoside triphosphate hydrolases"/>
    <property type="match status" value="1"/>
</dbReference>
<feature type="domain" description="Helicase ATP-binding" evidence="7">
    <location>
        <begin position="25"/>
        <end position="196"/>
    </location>
</feature>
<dbReference type="Proteomes" id="UP000275281">
    <property type="component" value="Unassembled WGS sequence"/>
</dbReference>
<evidence type="ECO:0000256" key="4">
    <source>
        <dbReference type="ARBA" id="ARBA00022840"/>
    </source>
</evidence>
<dbReference type="GO" id="GO:0016787">
    <property type="term" value="F:hydrolase activity"/>
    <property type="evidence" value="ECO:0007669"/>
    <property type="project" value="UniProtKB-KW"/>
</dbReference>
<keyword evidence="2 6" id="KW-0378">Hydrolase</keyword>
<sequence>MNTFIEKALQRLNVTALTPIQTEVLAQWKSSGDLIGLAPTGSGKTLAFALSSIALLDTALFRPQILILCPTRELAQQVARVCQHAAQSLDNIHTVTLIGGDSVGAQIKALKGACHIVVGTPGRVLDHLEKRRLQLDKVHTRILDEADRMFEMGMREEVAAIFSHTPKVCRTGLFSATYSDAIAQSAEQWLSSPVTVDVREQGNSPDIEQFIYKTDGGQKEQAVSAILTDRQPEKCIVFCQTKKGTQALYDNLKERGFNLVTMHGDMQQNERQRALMKLSLNATNILVATDVAARGLDLPKVDLVIAYDMSESPDTHIHRIGRTGRAGQKGVAITLATDNELERAKAFCDNPESSRINGVQHLRFHANRVMTASNVAIEIRGGKKDKLRKGDIVGALIKEASVPGEDIGDIVQTSNTTFLAVAVRSAKKTLKQFREGKIKGRRYSAVKI</sequence>
<dbReference type="PANTHER" id="PTHR47959">
    <property type="entry name" value="ATP-DEPENDENT RNA HELICASE RHLE-RELATED"/>
    <property type="match status" value="1"/>
</dbReference>